<evidence type="ECO:0000256" key="1">
    <source>
        <dbReference type="SAM" id="MobiDB-lite"/>
    </source>
</evidence>
<dbReference type="RefSeq" id="WP_281802483.1">
    <property type="nucleotide sequence ID" value="NZ_BSEC01000001.1"/>
</dbReference>
<feature type="compositionally biased region" description="Basic and acidic residues" evidence="1">
    <location>
        <begin position="760"/>
        <end position="773"/>
    </location>
</feature>
<feature type="compositionally biased region" description="Acidic residues" evidence="1">
    <location>
        <begin position="798"/>
        <end position="807"/>
    </location>
</feature>
<feature type="region of interest" description="Disordered" evidence="1">
    <location>
        <begin position="760"/>
        <end position="807"/>
    </location>
</feature>
<protein>
    <submittedName>
        <fullName evidence="2">Uncharacterized protein</fullName>
    </submittedName>
</protein>
<dbReference type="EMBL" id="BSEC01000001">
    <property type="protein sequence ID" value="GLI92954.1"/>
    <property type="molecule type" value="Genomic_DNA"/>
</dbReference>
<evidence type="ECO:0000313" key="3">
    <source>
        <dbReference type="Proteomes" id="UP001144323"/>
    </source>
</evidence>
<feature type="compositionally biased region" description="Basic and acidic residues" evidence="1">
    <location>
        <begin position="785"/>
        <end position="797"/>
    </location>
</feature>
<evidence type="ECO:0000313" key="2">
    <source>
        <dbReference type="EMBL" id="GLI92954.1"/>
    </source>
</evidence>
<gene>
    <name evidence="2" type="ORF">LMG27198_19460</name>
</gene>
<name>A0A9W6GTW2_9HYPH</name>
<dbReference type="AlphaFoldDB" id="A0A9W6GTW2"/>
<accession>A0A9W6GTW2</accession>
<comment type="caution">
    <text evidence="2">The sequence shown here is derived from an EMBL/GenBank/DDBJ whole genome shotgun (WGS) entry which is preliminary data.</text>
</comment>
<organism evidence="2 3">
    <name type="scientific">Methylocystis echinoides</name>
    <dbReference type="NCBI Taxonomy" id="29468"/>
    <lineage>
        <taxon>Bacteria</taxon>
        <taxon>Pseudomonadati</taxon>
        <taxon>Pseudomonadota</taxon>
        <taxon>Alphaproteobacteria</taxon>
        <taxon>Hyphomicrobiales</taxon>
        <taxon>Methylocystaceae</taxon>
        <taxon>Methylocystis</taxon>
    </lineage>
</organism>
<sequence length="807" mass="90136">MSDSINNCRPNISPSNIGVGPVSEASQITGVTAPGTIGPKKIMFFTTREDAVPGGTTNKLNEECNSWGVSASVGIVDRANALPEMISDYRKRGVIVDDTQIFIHLHGVAVEESADLCIGERFATPYDGSALEALHAIRKPIDGKTCAAPVYITACQSGGLKFVTKLQNLHNEYKTGVCFLLASSRGLSEKEADAAMTTICKAVISAKNSKDETFNPEHVWSLLTNQAFDCMSMVVANNQHPLRVHANYNAKTGRDALIKRLDKESMVFIDDKRVCFGLTAVEAGSFHEYEKVRDTPYSISGDLPALKKYREALLKLKDAEGTDEHGPVRLIHRLAARSECANLVAEMEKSHLYIGLEGKTWWEGHDGVVELLADTMSDQKNIKRRDEKVAYLARIIYNALKHNDDEYAWVLERLVSLTTPQKFRELNKTGLFVKSQGDIIGRIEPVCAALAKLQNGLECLQDILQMKPKDIFPETTPELNQAEEDRTFEEILLSQCASAPPLGEEALKFLSGLPTLFVRDNPKSSPTNDDILEHLSKLQGTALNNLNEFDGLFAKYLEMHKGNTKVKAITNFLTIVSTDTDERRRDIKLKEILSVKEGKSYPVLIELYNNMPRLFSEFWKKDLLWADSDNVERAIFPMVKVLAMHSSVDELMKLMETPLQNLDRAWNALKERGYSFEEIPKTVGDLWKHNIIKFENLNFVLQFIVSAHANTDKSNKAEIIEYILSSINNPAIHAIFRDQSQQIWDNQPREICEILHAKSLIRADGEPPPKEEVSSSSDEEGESSNDIKQEPSSKDDTSSEVDGESSD</sequence>
<keyword evidence="3" id="KW-1185">Reference proteome</keyword>
<dbReference type="Proteomes" id="UP001144323">
    <property type="component" value="Unassembled WGS sequence"/>
</dbReference>
<reference evidence="2" key="1">
    <citation type="journal article" date="2023" name="Int. J. Syst. Evol. Microbiol.">
        <title>Methylocystis iwaonis sp. nov., a type II methane-oxidizing bacterium from surface soil of a rice paddy field in Japan, and emended description of the genus Methylocystis (ex Whittenbury et al. 1970) Bowman et al. 1993.</title>
        <authorList>
            <person name="Kaise H."/>
            <person name="Sawadogo J.B."/>
            <person name="Alam M.S."/>
            <person name="Ueno C."/>
            <person name="Dianou D."/>
            <person name="Shinjo R."/>
            <person name="Asakawa S."/>
        </authorList>
    </citation>
    <scope>NUCLEOTIDE SEQUENCE</scope>
    <source>
        <strain evidence="2">LMG27198</strain>
    </source>
</reference>
<proteinExistence type="predicted"/>